<reference evidence="1" key="1">
    <citation type="submission" date="2023-07" db="EMBL/GenBank/DDBJ databases">
        <title>Black Yeasts Isolated from many extreme environments.</title>
        <authorList>
            <person name="Coleine C."/>
            <person name="Stajich J.E."/>
            <person name="Selbmann L."/>
        </authorList>
    </citation>
    <scope>NUCLEOTIDE SEQUENCE</scope>
    <source>
        <strain evidence="1">CCFEE 5714</strain>
    </source>
</reference>
<evidence type="ECO:0000313" key="1">
    <source>
        <dbReference type="EMBL" id="KAK3691965.1"/>
    </source>
</evidence>
<proteinExistence type="predicted"/>
<gene>
    <name evidence="1" type="ORF">LTR37_018325</name>
</gene>
<name>A0ACC3MJ26_9PEZI</name>
<keyword evidence="2" id="KW-1185">Reference proteome</keyword>
<organism evidence="1 2">
    <name type="scientific">Vermiconidia calcicola</name>
    <dbReference type="NCBI Taxonomy" id="1690605"/>
    <lineage>
        <taxon>Eukaryota</taxon>
        <taxon>Fungi</taxon>
        <taxon>Dikarya</taxon>
        <taxon>Ascomycota</taxon>
        <taxon>Pezizomycotina</taxon>
        <taxon>Dothideomycetes</taxon>
        <taxon>Dothideomycetidae</taxon>
        <taxon>Mycosphaerellales</taxon>
        <taxon>Extremaceae</taxon>
        <taxon>Vermiconidia</taxon>
    </lineage>
</organism>
<comment type="caution">
    <text evidence="1">The sequence shown here is derived from an EMBL/GenBank/DDBJ whole genome shotgun (WGS) entry which is preliminary data.</text>
</comment>
<protein>
    <submittedName>
        <fullName evidence="1">Uncharacterized protein</fullName>
    </submittedName>
</protein>
<dbReference type="EMBL" id="JAUTXU010000253">
    <property type="protein sequence ID" value="KAK3691965.1"/>
    <property type="molecule type" value="Genomic_DNA"/>
</dbReference>
<sequence>MIALVFFILAMAGGIVISRQYNRSKNFNSAHQVIGILLLVAFLSQLVLGLLNHRVFKREQRRTIMGKIHSYLGPAIVVFGLANGILGFTFANASFLAIPYFGLILVVAFIYTLIRGGCNFFRKRRADKKNGSGPYHQPQFGTNHGTSQYYPPPGGAAGSYYSEPPPYSQPDVPLATYRSSENVPREHSPAVQPRTMV</sequence>
<evidence type="ECO:0000313" key="2">
    <source>
        <dbReference type="Proteomes" id="UP001281147"/>
    </source>
</evidence>
<dbReference type="Proteomes" id="UP001281147">
    <property type="component" value="Unassembled WGS sequence"/>
</dbReference>
<accession>A0ACC3MJ26</accession>